<dbReference type="AlphaFoldDB" id="A0A9C7LA83"/>
<feature type="transmembrane region" description="Helical" evidence="1">
    <location>
        <begin position="122"/>
        <end position="140"/>
    </location>
</feature>
<keyword evidence="3" id="KW-1185">Reference proteome</keyword>
<feature type="transmembrane region" description="Helical" evidence="1">
    <location>
        <begin position="152"/>
        <end position="175"/>
    </location>
</feature>
<evidence type="ECO:0000256" key="1">
    <source>
        <dbReference type="SAM" id="Phobius"/>
    </source>
</evidence>
<dbReference type="Proteomes" id="UP000789845">
    <property type="component" value="Unassembled WGS sequence"/>
</dbReference>
<organism evidence="2 3">
    <name type="scientific">Pseudoneobacillus rhizosphaerae</name>
    <dbReference type="NCBI Taxonomy" id="2880968"/>
    <lineage>
        <taxon>Bacteria</taxon>
        <taxon>Bacillati</taxon>
        <taxon>Bacillota</taxon>
        <taxon>Bacilli</taxon>
        <taxon>Bacillales</taxon>
        <taxon>Bacillaceae</taxon>
        <taxon>Pseudoneobacillus</taxon>
    </lineage>
</organism>
<keyword evidence="1" id="KW-0472">Membrane</keyword>
<protein>
    <submittedName>
        <fullName evidence="2">Uncharacterized protein</fullName>
    </submittedName>
</protein>
<dbReference type="EMBL" id="CAKJTG010000004">
    <property type="protein sequence ID" value="CAG9607185.1"/>
    <property type="molecule type" value="Genomic_DNA"/>
</dbReference>
<feature type="transmembrane region" description="Helical" evidence="1">
    <location>
        <begin position="32"/>
        <end position="49"/>
    </location>
</feature>
<accession>A0A9C7LA83</accession>
<comment type="caution">
    <text evidence="2">The sequence shown here is derived from an EMBL/GenBank/DDBJ whole genome shotgun (WGS) entry which is preliminary data.</text>
</comment>
<sequence>MNRLVYGLLLLISLILPPVANLMESVMIIHMHMQMPMLVIIGMIMARFFQERYPRFFEKWNENGFPGIVLFIIIVSYWMMPRTMDEALTSQSVEIFKFISLPFLAGIPLMDSWKKLSSIGKNSVIIFFTVAFIGIGYLYINAPNPLCNNYLVIDQIILGWGFLITAIGLIIYLLYDFFIDPSAYEEVAEEE</sequence>
<reference evidence="2" key="1">
    <citation type="submission" date="2021-10" db="EMBL/GenBank/DDBJ databases">
        <authorList>
            <person name="Criscuolo A."/>
        </authorList>
    </citation>
    <scope>NUCLEOTIDE SEQUENCE</scope>
    <source>
        <strain evidence="2">CIP111885</strain>
    </source>
</reference>
<evidence type="ECO:0000313" key="2">
    <source>
        <dbReference type="EMBL" id="CAG9607185.1"/>
    </source>
</evidence>
<proteinExistence type="predicted"/>
<name>A0A9C7LA83_9BACI</name>
<keyword evidence="1" id="KW-1133">Transmembrane helix</keyword>
<evidence type="ECO:0000313" key="3">
    <source>
        <dbReference type="Proteomes" id="UP000789845"/>
    </source>
</evidence>
<keyword evidence="1" id="KW-0812">Transmembrane</keyword>
<dbReference type="RefSeq" id="WP_230495457.1">
    <property type="nucleotide sequence ID" value="NZ_CAKJTG010000004.1"/>
</dbReference>
<gene>
    <name evidence="2" type="ORF">NEOCIP111885_00875</name>
</gene>
<feature type="transmembrane region" description="Helical" evidence="1">
    <location>
        <begin position="61"/>
        <end position="80"/>
    </location>
</feature>